<dbReference type="InterPro" id="IPR030830">
    <property type="entry name" value="Myo_inos_IolC"/>
</dbReference>
<gene>
    <name evidence="7" type="primary">iolC</name>
    <name evidence="8" type="ORF">EPJ71_08270</name>
    <name evidence="7" type="ORF">EPJ73_09015</name>
</gene>
<dbReference type="NCBIfam" id="TIGR04382">
    <property type="entry name" value="myo_inos_iolC_N"/>
    <property type="match status" value="1"/>
</dbReference>
<name>A0AB38PU42_9SPIR</name>
<dbReference type="EC" id="2.7.1.92" evidence="7"/>
<dbReference type="InterPro" id="IPR022841">
    <property type="entry name" value="DKG_kinase_firmi"/>
</dbReference>
<evidence type="ECO:0000256" key="5">
    <source>
        <dbReference type="ARBA" id="ARBA00022840"/>
    </source>
</evidence>
<dbReference type="Proteomes" id="UP000324336">
    <property type="component" value="Unassembled WGS sequence"/>
</dbReference>
<evidence type="ECO:0000313" key="7">
    <source>
        <dbReference type="EMBL" id="TXJ23996.1"/>
    </source>
</evidence>
<dbReference type="Pfam" id="PF00294">
    <property type="entry name" value="PfkB"/>
    <property type="match status" value="1"/>
</dbReference>
<reference evidence="7" key="2">
    <citation type="submission" date="2019-01" db="EMBL/GenBank/DDBJ databases">
        <authorList>
            <person name="Thorell K."/>
        </authorList>
    </citation>
    <scope>NUCLEOTIDE SEQUENCE</scope>
    <source>
        <strain evidence="7">PC4597II</strain>
        <strain evidence="8">PC5099IV</strain>
    </source>
</reference>
<dbReference type="Proteomes" id="UP000322659">
    <property type="component" value="Unassembled WGS sequence"/>
</dbReference>
<organism evidence="7 10">
    <name type="scientific">Brachyspira aalborgi</name>
    <dbReference type="NCBI Taxonomy" id="29522"/>
    <lineage>
        <taxon>Bacteria</taxon>
        <taxon>Pseudomonadati</taxon>
        <taxon>Spirochaetota</taxon>
        <taxon>Spirochaetia</taxon>
        <taxon>Brachyspirales</taxon>
        <taxon>Brachyspiraceae</taxon>
        <taxon>Brachyspira</taxon>
    </lineage>
</organism>
<keyword evidence="3" id="KW-0547">Nucleotide-binding</keyword>
<dbReference type="InterPro" id="IPR029056">
    <property type="entry name" value="Ribokinase-like"/>
</dbReference>
<dbReference type="GO" id="GO:0005524">
    <property type="term" value="F:ATP binding"/>
    <property type="evidence" value="ECO:0007669"/>
    <property type="project" value="UniProtKB-KW"/>
</dbReference>
<keyword evidence="2 7" id="KW-0808">Transferase</keyword>
<dbReference type="InterPro" id="IPR023314">
    <property type="entry name" value="Myo_inos_IolC-like_sf"/>
</dbReference>
<keyword evidence="5" id="KW-0067">ATP-binding</keyword>
<feature type="domain" description="Carbohydrate kinase PfkB" evidence="6">
    <location>
        <begin position="14"/>
        <end position="317"/>
    </location>
</feature>
<proteinExistence type="inferred from homology"/>
<keyword evidence="9" id="KW-1185">Reference proteome</keyword>
<dbReference type="PANTHER" id="PTHR43085:SF49">
    <property type="entry name" value="5-DEHYDRO-2-DEOXYGLUCONOKINASE"/>
    <property type="match status" value="1"/>
</dbReference>
<dbReference type="EMBL" id="SAYA01000023">
    <property type="protein sequence ID" value="TXJ23996.1"/>
    <property type="molecule type" value="Genomic_DNA"/>
</dbReference>
<comment type="caution">
    <text evidence="7">The sequence shown here is derived from an EMBL/GenBank/DDBJ whole genome shotgun (WGS) entry which is preliminary data.</text>
</comment>
<evidence type="ECO:0000313" key="10">
    <source>
        <dbReference type="Proteomes" id="UP000324336"/>
    </source>
</evidence>
<dbReference type="PROSITE" id="PS00584">
    <property type="entry name" value="PFKB_KINASES_2"/>
    <property type="match status" value="1"/>
</dbReference>
<accession>A0AB38PU42</accession>
<dbReference type="InterPro" id="IPR002173">
    <property type="entry name" value="Carboh/pur_kinase_PfkB_CS"/>
</dbReference>
<dbReference type="InterPro" id="IPR011611">
    <property type="entry name" value="PfkB_dom"/>
</dbReference>
<dbReference type="AlphaFoldDB" id="A0AB38PU42"/>
<sequence length="339" mass="37952">MKYINFDESREYDLILIGRVTIDLNPKDYYKSLSECETFIKYLGGSPANIAIGLSRLGKKIGFISRVSDDAFGDFCIETFKKESVDTSNIKRAKNGEKLGLTFTEILSKDESSILMYRNQIADLSLEVEDINEEYIKKSKAILISGTALAQSPSREASLKALMLANKTHTPIIFDIDYREYNWKNKDEISIYYSIVANESSIILGSKEEYELTSSLLFGSNFTDEEIAKYYHSRKASIVVIKHGKDGSTAYTKDGNNYTIKPFPIDKLKSFGGGDGYASAFLYGIFEGIDIYDALEYGSASASLLVASHGCSSFMPTLDEIKKYIENCKKEFGDMVARV</sequence>
<evidence type="ECO:0000256" key="3">
    <source>
        <dbReference type="ARBA" id="ARBA00022741"/>
    </source>
</evidence>
<evidence type="ECO:0000256" key="4">
    <source>
        <dbReference type="ARBA" id="ARBA00022777"/>
    </source>
</evidence>
<protein>
    <submittedName>
        <fullName evidence="7">5-dehydro-2-deoxygluconokinase</fullName>
        <ecNumber evidence="7">2.7.1.92</ecNumber>
    </submittedName>
</protein>
<evidence type="ECO:0000313" key="8">
    <source>
        <dbReference type="EMBL" id="TXJ32083.1"/>
    </source>
</evidence>
<keyword evidence="4" id="KW-0418">Kinase</keyword>
<dbReference type="SUPFAM" id="SSF53613">
    <property type="entry name" value="Ribokinase-like"/>
    <property type="match status" value="1"/>
</dbReference>
<comment type="similarity">
    <text evidence="1">Belongs to the carbohydrate kinase PfkB family.</text>
</comment>
<evidence type="ECO:0000256" key="2">
    <source>
        <dbReference type="ARBA" id="ARBA00022679"/>
    </source>
</evidence>
<dbReference type="HAMAP" id="MF_01668">
    <property type="entry name" value="IolC"/>
    <property type="match status" value="1"/>
</dbReference>
<evidence type="ECO:0000313" key="9">
    <source>
        <dbReference type="Proteomes" id="UP000322659"/>
    </source>
</evidence>
<reference evidence="9 10" key="1">
    <citation type="journal article" date="1992" name="Lakartidningen">
        <title>[Penicillin V and not amoxicillin is the first choice preparation in acute otitis].</title>
        <authorList>
            <person name="Kamme C."/>
            <person name="Lundgren K."/>
            <person name="Prellner K."/>
        </authorList>
    </citation>
    <scope>NUCLEOTIDE SEQUENCE [LARGE SCALE GENOMIC DNA]</scope>
    <source>
        <strain evidence="7 10">PC4597II</strain>
        <strain evidence="8 9">PC5099IV</strain>
    </source>
</reference>
<dbReference type="PANTHER" id="PTHR43085">
    <property type="entry name" value="HEXOKINASE FAMILY MEMBER"/>
    <property type="match status" value="1"/>
</dbReference>
<dbReference type="CDD" id="cd01166">
    <property type="entry name" value="KdgK"/>
    <property type="match status" value="1"/>
</dbReference>
<dbReference type="Gene3D" id="3.40.1190.20">
    <property type="match status" value="1"/>
</dbReference>
<dbReference type="GO" id="GO:0047590">
    <property type="term" value="F:5-dehydro-2-deoxygluconokinase activity"/>
    <property type="evidence" value="ECO:0007669"/>
    <property type="project" value="UniProtKB-EC"/>
</dbReference>
<dbReference type="InterPro" id="IPR050306">
    <property type="entry name" value="PfkB_Carbo_kinase"/>
</dbReference>
<evidence type="ECO:0000256" key="1">
    <source>
        <dbReference type="ARBA" id="ARBA00010688"/>
    </source>
</evidence>
<dbReference type="RefSeq" id="WP_147558737.1">
    <property type="nucleotide sequence ID" value="NZ_SAXV01000020.1"/>
</dbReference>
<evidence type="ECO:0000259" key="6">
    <source>
        <dbReference type="Pfam" id="PF00294"/>
    </source>
</evidence>
<dbReference type="Gene3D" id="2.20.150.10">
    <property type="entry name" value="putative 5-dehydro-2- deoxygluconokinase"/>
    <property type="match status" value="1"/>
</dbReference>
<dbReference type="EMBL" id="SAXZ01000012">
    <property type="protein sequence ID" value="TXJ32083.1"/>
    <property type="molecule type" value="Genomic_DNA"/>
</dbReference>